<dbReference type="EMBL" id="GG662665">
    <property type="protein sequence ID" value="EAR85423.2"/>
    <property type="molecule type" value="Genomic_DNA"/>
</dbReference>
<dbReference type="eggNOG" id="KOG3533">
    <property type="taxonomic scope" value="Eukaryota"/>
</dbReference>
<dbReference type="RefSeq" id="XP_001033086.2">
    <property type="nucleotide sequence ID" value="XM_001033086.2"/>
</dbReference>
<reference evidence="4" key="1">
    <citation type="journal article" date="2006" name="PLoS Biol.">
        <title>Macronuclear genome sequence of the ciliate Tetrahymena thermophila, a model eukaryote.</title>
        <authorList>
            <person name="Eisen J.A."/>
            <person name="Coyne R.S."/>
            <person name="Wu M."/>
            <person name="Wu D."/>
            <person name="Thiagarajan M."/>
            <person name="Wortman J.R."/>
            <person name="Badger J.H."/>
            <person name="Ren Q."/>
            <person name="Amedeo P."/>
            <person name="Jones K.M."/>
            <person name="Tallon L.J."/>
            <person name="Delcher A.L."/>
            <person name="Salzberg S.L."/>
            <person name="Silva J.C."/>
            <person name="Haas B.J."/>
            <person name="Majoros W.H."/>
            <person name="Farzad M."/>
            <person name="Carlton J.M."/>
            <person name="Smith R.K. Jr."/>
            <person name="Garg J."/>
            <person name="Pearlman R.E."/>
            <person name="Karrer K.M."/>
            <person name="Sun L."/>
            <person name="Manning G."/>
            <person name="Elde N.C."/>
            <person name="Turkewitz A.P."/>
            <person name="Asai D.J."/>
            <person name="Wilkes D.E."/>
            <person name="Wang Y."/>
            <person name="Cai H."/>
            <person name="Collins K."/>
            <person name="Stewart B.A."/>
            <person name="Lee S.R."/>
            <person name="Wilamowska K."/>
            <person name="Weinberg Z."/>
            <person name="Ruzzo W.L."/>
            <person name="Wloga D."/>
            <person name="Gaertig J."/>
            <person name="Frankel J."/>
            <person name="Tsao C.-C."/>
            <person name="Gorovsky M.A."/>
            <person name="Keeling P.J."/>
            <person name="Waller R.F."/>
            <person name="Patron N.J."/>
            <person name="Cherry J.M."/>
            <person name="Stover N.A."/>
            <person name="Krieger C.J."/>
            <person name="del Toro C."/>
            <person name="Ryder H.F."/>
            <person name="Williamson S.C."/>
            <person name="Barbeau R.A."/>
            <person name="Hamilton E.P."/>
            <person name="Orias E."/>
        </authorList>
    </citation>
    <scope>NUCLEOTIDE SEQUENCE [LARGE SCALE GENOMIC DNA]</scope>
    <source>
        <strain evidence="4">SB210</strain>
    </source>
</reference>
<dbReference type="InterPro" id="IPR036300">
    <property type="entry name" value="MIR_dom_sf"/>
</dbReference>
<feature type="compositionally biased region" description="Basic and acidic residues" evidence="1">
    <location>
        <begin position="2205"/>
        <end position="2216"/>
    </location>
</feature>
<feature type="region of interest" description="Disordered" evidence="1">
    <location>
        <begin position="568"/>
        <end position="588"/>
    </location>
</feature>
<feature type="compositionally biased region" description="Acidic residues" evidence="1">
    <location>
        <begin position="2396"/>
        <end position="2419"/>
    </location>
</feature>
<feature type="compositionally biased region" description="Basic and acidic residues" evidence="1">
    <location>
        <begin position="1788"/>
        <end position="1797"/>
    </location>
</feature>
<dbReference type="PANTHER" id="PTHR45816">
    <property type="entry name" value="MIR DOMAIN-CONTAINING PROTEIN"/>
    <property type="match status" value="1"/>
</dbReference>
<name>I7MD35_TETTS</name>
<keyword evidence="2" id="KW-1133">Transmembrane helix</keyword>
<protein>
    <submittedName>
        <fullName evidence="3">Transmembrane protein, putative</fullName>
    </submittedName>
</protein>
<evidence type="ECO:0000256" key="2">
    <source>
        <dbReference type="SAM" id="Phobius"/>
    </source>
</evidence>
<dbReference type="InParanoid" id="I7MD35"/>
<feature type="transmembrane region" description="Helical" evidence="2">
    <location>
        <begin position="3536"/>
        <end position="3558"/>
    </location>
</feature>
<dbReference type="Proteomes" id="UP000009168">
    <property type="component" value="Unassembled WGS sequence"/>
</dbReference>
<dbReference type="InterPro" id="IPR015925">
    <property type="entry name" value="Ryanodine_IP3_receptor"/>
</dbReference>
<feature type="region of interest" description="Disordered" evidence="1">
    <location>
        <begin position="2387"/>
        <end position="2419"/>
    </location>
</feature>
<dbReference type="KEGG" id="tet:TTHERM_00441700"/>
<feature type="region of interest" description="Disordered" evidence="1">
    <location>
        <begin position="1788"/>
        <end position="1814"/>
    </location>
</feature>
<feature type="transmembrane region" description="Helical" evidence="2">
    <location>
        <begin position="3375"/>
        <end position="3394"/>
    </location>
</feature>
<evidence type="ECO:0000313" key="3">
    <source>
        <dbReference type="EMBL" id="EAR85423.2"/>
    </source>
</evidence>
<keyword evidence="4" id="KW-1185">Reference proteome</keyword>
<feature type="region of interest" description="Disordered" evidence="1">
    <location>
        <begin position="2692"/>
        <end position="2711"/>
    </location>
</feature>
<evidence type="ECO:0000313" key="4">
    <source>
        <dbReference type="Proteomes" id="UP000009168"/>
    </source>
</evidence>
<dbReference type="GeneID" id="7827941"/>
<organism evidence="3 4">
    <name type="scientific">Tetrahymena thermophila (strain SB210)</name>
    <dbReference type="NCBI Taxonomy" id="312017"/>
    <lineage>
        <taxon>Eukaryota</taxon>
        <taxon>Sar</taxon>
        <taxon>Alveolata</taxon>
        <taxon>Ciliophora</taxon>
        <taxon>Intramacronucleata</taxon>
        <taxon>Oligohymenophorea</taxon>
        <taxon>Hymenostomatida</taxon>
        <taxon>Tetrahymenina</taxon>
        <taxon>Tetrahymenidae</taxon>
        <taxon>Tetrahymena</taxon>
    </lineage>
</organism>
<keyword evidence="2" id="KW-0472">Membrane</keyword>
<proteinExistence type="predicted"/>
<feature type="transmembrane region" description="Helical" evidence="2">
    <location>
        <begin position="3483"/>
        <end position="3506"/>
    </location>
</feature>
<feature type="compositionally biased region" description="Polar residues" evidence="1">
    <location>
        <begin position="2692"/>
        <end position="2704"/>
    </location>
</feature>
<dbReference type="PANTHER" id="PTHR45816:SF4">
    <property type="entry name" value="RYR_IP3R HOMOLOGY ASSOCIATED DOMAIN-CONTAINING PROTEIN"/>
    <property type="match status" value="1"/>
</dbReference>
<feature type="region of interest" description="Disordered" evidence="1">
    <location>
        <begin position="2200"/>
        <end position="2219"/>
    </location>
</feature>
<feature type="transmembrane region" description="Helical" evidence="2">
    <location>
        <begin position="3609"/>
        <end position="3627"/>
    </location>
</feature>
<feature type="transmembrane region" description="Helical" evidence="2">
    <location>
        <begin position="3415"/>
        <end position="3433"/>
    </location>
</feature>
<sequence length="3720" mass="438902">MYYTKSIQPGKLLEYSTSFNTSRQFNASKAININSSQAKQVKKKIFSKEEKESIRYGQVIQLCGIADQSTSGFLHSKGWSNTNVNFIRTDNMEFNNCTRESLFRILPKGQFYIHDQYQKASKEEKKVLLSRKKRELKHYENIVKQMNGTQVYFGSEIILQHLDTKDYLCGTHDCPQNPPDSFKLKIKPFLNSMTLFKIVPMNLYNIEGDAVQQKQEFFLQHVKTGYFINRVPLDKVSRKFQQDISTQILDYQKNGFLQIKLPQTMQNGQYRCILTTKFKTIWQFNQIFDHDFSEDTEDIFNYDLVQIIHNRNNSIFSKSDKNNNLILKEQDQSIAIPLYDSIFEIAKADSSENSDFIYLRHITSGEVVTVQELNQKSLKKKELLGNQHTFASEYQRSIPSKFRSYDKQNFDIKQINQSIIQSRKEEEEEDDDEQYEFKKYQYVQNPLESQVCITKAFSNVGDQEEIDLNAKDLINESKQSVQQLENYQPEFNLRSQDIQRLYHGQNIDKSEQQFVLQSFKEGPLFEQQQSKMIQSEFLMSKLSQHQNGSKIQQTNGLTSYNSQKIQNISEENSEDEQEQSQNQVSSQLGSNNNQLMKEQSQEMNYTVLNKQNKPRLSLQYSQNDLQAILGGDDGNFEFEFEFVLREFNYQNQKENQQLQIRKIRNNQIVYDKKVLDNKNQEDEDGQQLNSQKGLILKKSPCFVKFIYKDEYECIDVSNSDISSSVQLKQQRSNQIYAISFHKKTLLQRRSSIHLSQTLKFFEQKVPEKINYVIQDSKSSKSTLKFTKSIDKMTKSEQQQLSVFYFENKIGFDKQISSSGFRIVKVQSNLKRILLKAMSTQEQIHKFNCILSKIKDLEQLKESITIKNVKQTIKCIKEMSSLLSDDNDLLEKGLGMYSNNPTQLSIALSQQQSSENSQEELNDSINNEQSATSNYNEQISENIRQVQNILVDTKLMYLVVYLIYSLTYNYNFIQLIHEKDKQLSSYLSQLLQQSYTLLREIIQDNQKAKFVICQYLEIFIKNAFDMEDEEQIQNFLKELFQDNQMIIQDLITPRYIQNIIDSIYEKQQPHPIHCIILSALTQCNNQAVAQNQYCIIKNFFQDHQKQEFHFTFEKDNIIYRQKVFDNKGREQEECQVVKLKITSFLEKSSNKDLENLYKYFITYIELLSNICFGRNKIGIDYIRKIITVNQVLLFLDIQKSQIIITDVIRKIECSMLKLLQNAFLECQEFYDVQKIQKARNWNEISPKKFKNNKNQKYLTEIKVAIDYINNFFTNLNIRSFTNSIFLTQMLEVFKKTIDLGIQQDGKIKEVIEIMIEIFEKISKKQKDQQISDLCQQQKWIIASILKECFDMKLNVNITYVLQQFKNFYESKILDTSPQNQSDQIDRLDKKRHLKEISDQWKEFINIQPTPEVQRVEQTLIQQLIKLQNATVFNILLYLLQRMFSKKKELYESLQKVVLYQKGDALAVSQQIQKNRHLFQLLNEPNFRYSLFNSFQKSTNSELQVKQLISTKLDKKQQDQCIVDKQTNQASNDEKKNIITQEFKDKFKAFISGNERNNSDQVEIKQVESSRGSFASDDQLKLRVNQEAFLNNQSSQQNCFNQNLQFAQSQYCSEQQSQVINKNIKEEQIAYNLSNNQVNSQKLSQNLEQSNYNLESIRQSNISEYEKNIVLTLLTGEDDSQADSALNSQIENSQSVLFFSQMQQPNDNQNRQKQFYGSDLHQVPNPMCSSPIESNQISNQEYFSDNNQKNIVSKFDYSIQQNHPNNFYQRAHPQKTVSIEEKVTYINNEKLNDQSKSEEGNVSFYSENPDAQPDQCSEEQRNSFLQLIEIDQNYFEQLITVINTLSWSMKIKNDIFQSIPQDYKQILEQNFSQTCINFIGEREDHNLLIQNLIRSYDLHQVFLKFLNDTQDERNKESNNLKILLTSIYQFITLMIWNNNEAKIDLYNTKNIAVNHLVLNVGSLEFLKELYNNSKQLLYNQSEIIYISQSILRVAYFTQILFYKAKLIYFLRTLLIQNDKPIKDNQEIVFSEIQKFQELKILDPNNLRQIINKRIDILMKEYSDNLNQSYKTKSLVINSEIMILIAMFSLYSMLIEGPNLILRRKFNKIHPFKVLIKLLQHSQECIPLKKEIRSYLNRVYYNQQYVTVKKSALIHYPLIVRKRTSQKLESTSNLSQESLKQSTFIFKSYSLLKQKFKSKSKFSQDQQKQIENESKKDDSPQNQTNLSLFQRIKQLIFKNQIQQKLNHTFAFLQFAVQEAKQFVQNKLSKFMDKLVEGYKERKENNNDVQSIISDINKIKKQKQITKENKEYLAAVEVFLQPSFKFWSINDILDFFLDKYVKFMEARQNKAVNFQNLEKTSQKKELKESKGQKDFKETVIPCLNTESSYISNKNESGSIDSDEDQLNDDEQNIDCDTEESDDSLDDEYLEISDKEKQKQTQQKIKLKKIEKQKMKDRFKNINEEEDEEAFENNMITRQKRIQKNVKNFIRQNKSLFKNQIQQNNSKCDQNENQSMLKDATAINYIIQDLKNMQKDLEQYLEYKQNPKKYDQISIENYIRFKHLQSYILLNFKEVIYTLFFIFKNQSLINKQLKPALLDSSNNLRTTLHSIYYILSEISERDEYYQIRIQKINKLISDFIPGDNLLNKKTQNLYKSNLSAFKIAQSLNGTKGNNNSPVTHKDDSQLNKRQQFLKNQKEQLTIDDSQQGDTTKKQREFNKYEAKSTIKSGQKQPIDYTDMVENDINNKFNNLYRNILQQLNFSQEFQDFLQKENQRIFDVLQFIPKSHSHSKSNNFDDNSSVVVNEKVQTITQDNLIQSLFDVALSHQDLPDDLHVFYLNILVGMVKRQNQVKKITEDELQDDLEIDQWKTEDWIDNKNEIVEIQKQLRMYGGIRLLCNLLQQQNLEQRLSLVSQTLLFGITLMLGGNQKTQQVLINLLFKDTHNTILVNIAALIQKIGKIAYRFSKEKKNVKQYIDSYNYYDPVSQQVIRKHTCQPDDYQEEQKMELCFLVLKRIFQFLKLCVINNIEMKNYLRCQTFINKRQKLNSINFIKVACDTNQQFSKVLKKETHEVCNYIADFLTEMVKVPCTQNQISLSQTSYFEDISLLPQLINKQKELQKDKIQEDKIPDTDKKEQEEELHLLYTKVLQSILVVLEGDDVQIYEEILSKVPLEFLQIIFNQYVKLIKVQSLSEIRQEKHLEQKQGEILHYQSQQEQQESLQEFQFELINIQKDQLKQALKQRVQNGNYNHEIKNIFQVLIIVKIFSQYDQTISQHFKDLITNEYYYVAEQLDQMILSIVIVDQQKYKNTFFINEPLFSCLSQQTKKIIMKQVNRDTQRDKLIGLIKYSLETIPNEMEYNYYLSQKKIPVTYETIKVIQTVIAYYGIFINILLAFTATVQISKEGGINLYFESDFLLFDLDFLIFIFFLLVILFTIFTAVNQVPPKINMPLQLADKDSSQLNNLVKSYIKMLKFKIQTNRLYLLFKYNEIPYLIMLIVSSFLSLIIHPKFIVLSLPYSVSKLKYVKGVAENLYLAIFMKRRELILISFLGIIFLYIFSVLSFNNYYLEVYSEDTLESESVNQCSTLLQCMITLILSGVVGNNMADWELSTFFSDTLYFIFMSILFTNIITGIMTDTFAELRDQIHFSETDKRNKCYICGIEKLTLENQGEQFDLHIQLHDVWKYSYYIYTINQKNEEQNTGIELQIKKMIQKEDISWLPDYSDENSQ</sequence>
<keyword evidence="2 3" id="KW-0812">Transmembrane</keyword>
<gene>
    <name evidence="3" type="ORF">TTHERM_00441700</name>
</gene>
<dbReference type="SUPFAM" id="SSF82109">
    <property type="entry name" value="MIR domain"/>
    <property type="match status" value="1"/>
</dbReference>
<dbReference type="GO" id="GO:0006816">
    <property type="term" value="P:calcium ion transport"/>
    <property type="evidence" value="ECO:0007669"/>
    <property type="project" value="InterPro"/>
</dbReference>
<dbReference type="OrthoDB" id="76898at2759"/>
<accession>I7MD35</accession>
<evidence type="ECO:0000256" key="1">
    <source>
        <dbReference type="SAM" id="MobiDB-lite"/>
    </source>
</evidence>